<sequence length="192" mass="21698">MTLDVRPWFGERMHLAQLNVARMLAPKDSPELAGFIAGLEPVNAISDSAPGFVWRLKGGDGPTDTVQHDHGDMLLINFSVWESREALWDFVYRTVHLDYLRRRREWFERMAEPYSVMWWIPAGHIPALDEGMARLERLRAHGPTPDAFTFKDFHEPPLPEAGGREVATAEAGDGAGVLTEKLLVTYEGMEPE</sequence>
<evidence type="ECO:0000313" key="2">
    <source>
        <dbReference type="EMBL" id="GGL17608.1"/>
    </source>
</evidence>
<protein>
    <recommendedName>
        <fullName evidence="1">DUF3291 domain-containing protein</fullName>
    </recommendedName>
</protein>
<dbReference type="EMBL" id="BMNT01000057">
    <property type="protein sequence ID" value="GGL17608.1"/>
    <property type="molecule type" value="Genomic_DNA"/>
</dbReference>
<name>A0A917VVC2_9ACTN</name>
<keyword evidence="3" id="KW-1185">Reference proteome</keyword>
<reference evidence="2" key="1">
    <citation type="journal article" date="2014" name="Int. J. Syst. Evol. Microbiol.">
        <title>Complete genome sequence of Corynebacterium casei LMG S-19264T (=DSM 44701T), isolated from a smear-ripened cheese.</title>
        <authorList>
            <consortium name="US DOE Joint Genome Institute (JGI-PGF)"/>
            <person name="Walter F."/>
            <person name="Albersmeier A."/>
            <person name="Kalinowski J."/>
            <person name="Ruckert C."/>
        </authorList>
    </citation>
    <scope>NUCLEOTIDE SEQUENCE</scope>
    <source>
        <strain evidence="2">JCM 13064</strain>
    </source>
</reference>
<feature type="domain" description="DUF3291" evidence="1">
    <location>
        <begin position="15"/>
        <end position="152"/>
    </location>
</feature>
<dbReference type="AlphaFoldDB" id="A0A917VVC2"/>
<proteinExistence type="predicted"/>
<reference evidence="2" key="2">
    <citation type="submission" date="2020-09" db="EMBL/GenBank/DDBJ databases">
        <authorList>
            <person name="Sun Q."/>
            <person name="Ohkuma M."/>
        </authorList>
    </citation>
    <scope>NUCLEOTIDE SEQUENCE</scope>
    <source>
        <strain evidence="2">JCM 13064</strain>
    </source>
</reference>
<organism evidence="2 3">
    <name type="scientific">Sphaerisporangium melleum</name>
    <dbReference type="NCBI Taxonomy" id="321316"/>
    <lineage>
        <taxon>Bacteria</taxon>
        <taxon>Bacillati</taxon>
        <taxon>Actinomycetota</taxon>
        <taxon>Actinomycetes</taxon>
        <taxon>Streptosporangiales</taxon>
        <taxon>Streptosporangiaceae</taxon>
        <taxon>Sphaerisporangium</taxon>
    </lineage>
</organism>
<evidence type="ECO:0000259" key="1">
    <source>
        <dbReference type="Pfam" id="PF11695"/>
    </source>
</evidence>
<dbReference type="Pfam" id="PF11695">
    <property type="entry name" value="DUF3291"/>
    <property type="match status" value="1"/>
</dbReference>
<dbReference type="RefSeq" id="WP_372444544.1">
    <property type="nucleotide sequence ID" value="NZ_BMNT01000057.1"/>
</dbReference>
<evidence type="ECO:0000313" key="3">
    <source>
        <dbReference type="Proteomes" id="UP000645217"/>
    </source>
</evidence>
<dbReference type="InterPro" id="IPR021708">
    <property type="entry name" value="DUF3291"/>
</dbReference>
<dbReference type="SUPFAM" id="SSF54909">
    <property type="entry name" value="Dimeric alpha+beta barrel"/>
    <property type="match status" value="1"/>
</dbReference>
<dbReference type="InterPro" id="IPR011008">
    <property type="entry name" value="Dimeric_a/b-barrel"/>
</dbReference>
<dbReference type="Proteomes" id="UP000645217">
    <property type="component" value="Unassembled WGS sequence"/>
</dbReference>
<comment type="caution">
    <text evidence="2">The sequence shown here is derived from an EMBL/GenBank/DDBJ whole genome shotgun (WGS) entry which is preliminary data.</text>
</comment>
<gene>
    <name evidence="2" type="ORF">GCM10007964_69520</name>
</gene>
<accession>A0A917VVC2</accession>